<name>A0A4R4PX02_9ACTN</name>
<dbReference type="Proteomes" id="UP000295075">
    <property type="component" value="Unassembled WGS sequence"/>
</dbReference>
<dbReference type="InterPro" id="IPR043129">
    <property type="entry name" value="ATPase_NBD"/>
</dbReference>
<dbReference type="CDD" id="cd24076">
    <property type="entry name" value="ASKHA_ATPase_ROK_BsXylR-like"/>
    <property type="match status" value="1"/>
</dbReference>
<dbReference type="Gene3D" id="3.30.420.40">
    <property type="match status" value="2"/>
</dbReference>
<dbReference type="PANTHER" id="PTHR18964">
    <property type="entry name" value="ROK (REPRESSOR, ORF, KINASE) FAMILY"/>
    <property type="match status" value="1"/>
</dbReference>
<organism evidence="2 3">
    <name type="scientific">Kribbella albertanoniae</name>
    <dbReference type="NCBI Taxonomy" id="1266829"/>
    <lineage>
        <taxon>Bacteria</taxon>
        <taxon>Bacillati</taxon>
        <taxon>Actinomycetota</taxon>
        <taxon>Actinomycetes</taxon>
        <taxon>Propionibacteriales</taxon>
        <taxon>Kribbellaceae</taxon>
        <taxon>Kribbella</taxon>
    </lineage>
</organism>
<sequence length="396" mass="40841">MSTLTAGYSDVRATNLSAVLGFLRANAPCSRAAIAGGTGLNKATITNIVGDLIDRRLIRETEQTQNKVGRPATLLELDGSAYAAIGMEISARGLTAIAYDAAGGQILRWHRSGPGRGAGPDKTLTATSALARRAMAAVEATGREILGLTVGVPGLVDRDGTVVLAAGLGWRDFPLKPRLLDALSHPTFPVSVDNDANLSALAEYRYGPFAGTRNLIQISGDTGLGAGVIADGRPLQGNLGYVGEVGHLRIAPDGPLCGCGRRGCLEALAGIPALVRRLRDDSELDDLQLAVEQVVAQASAGDSKTVKALLETGSWLGMGVAMLTNVLNPGLIVLGGYYATLGEWLLPGVEKELQEQALAPQAGGCSVALSTLGHDITAIGAVARSLDQLDAGRIPG</sequence>
<comment type="similarity">
    <text evidence="1">Belongs to the ROK (NagC/XylR) family.</text>
</comment>
<dbReference type="Gene3D" id="1.10.10.10">
    <property type="entry name" value="Winged helix-like DNA-binding domain superfamily/Winged helix DNA-binding domain"/>
    <property type="match status" value="1"/>
</dbReference>
<dbReference type="AlphaFoldDB" id="A0A4R4PX02"/>
<dbReference type="SUPFAM" id="SSF46785">
    <property type="entry name" value="Winged helix' DNA-binding domain"/>
    <property type="match status" value="1"/>
</dbReference>
<dbReference type="RefSeq" id="WP_132409228.1">
    <property type="nucleotide sequence ID" value="NZ_SMKA01000102.1"/>
</dbReference>
<comment type="caution">
    <text evidence="2">The sequence shown here is derived from an EMBL/GenBank/DDBJ whole genome shotgun (WGS) entry which is preliminary data.</text>
</comment>
<evidence type="ECO:0000256" key="1">
    <source>
        <dbReference type="ARBA" id="ARBA00006479"/>
    </source>
</evidence>
<accession>A0A4R4PX02</accession>
<protein>
    <submittedName>
        <fullName evidence="2">ROK family transcriptional regulator</fullName>
    </submittedName>
</protein>
<dbReference type="SUPFAM" id="SSF53067">
    <property type="entry name" value="Actin-like ATPase domain"/>
    <property type="match status" value="1"/>
</dbReference>
<dbReference type="InterPro" id="IPR000600">
    <property type="entry name" value="ROK"/>
</dbReference>
<proteinExistence type="inferred from homology"/>
<gene>
    <name evidence="2" type="ORF">E1261_21650</name>
</gene>
<dbReference type="InterPro" id="IPR036390">
    <property type="entry name" value="WH_DNA-bd_sf"/>
</dbReference>
<evidence type="ECO:0000313" key="2">
    <source>
        <dbReference type="EMBL" id="TDC26889.1"/>
    </source>
</evidence>
<dbReference type="InterPro" id="IPR036388">
    <property type="entry name" value="WH-like_DNA-bd_sf"/>
</dbReference>
<dbReference type="OrthoDB" id="3225083at2"/>
<evidence type="ECO:0000313" key="3">
    <source>
        <dbReference type="Proteomes" id="UP000295075"/>
    </source>
</evidence>
<dbReference type="Pfam" id="PF00480">
    <property type="entry name" value="ROK"/>
    <property type="match status" value="1"/>
</dbReference>
<dbReference type="EMBL" id="SMKA01000102">
    <property type="protein sequence ID" value="TDC26889.1"/>
    <property type="molecule type" value="Genomic_DNA"/>
</dbReference>
<reference evidence="2 3" key="1">
    <citation type="submission" date="2019-03" db="EMBL/GenBank/DDBJ databases">
        <title>Draft genome sequences of novel Actinobacteria.</title>
        <authorList>
            <person name="Sahin N."/>
            <person name="Ay H."/>
            <person name="Saygin H."/>
        </authorList>
    </citation>
    <scope>NUCLEOTIDE SEQUENCE [LARGE SCALE GENOMIC DNA]</scope>
    <source>
        <strain evidence="2 3">JCM 30547</strain>
    </source>
</reference>
<dbReference type="PANTHER" id="PTHR18964:SF149">
    <property type="entry name" value="BIFUNCTIONAL UDP-N-ACETYLGLUCOSAMINE 2-EPIMERASE_N-ACETYLMANNOSAMINE KINASE"/>
    <property type="match status" value="1"/>
</dbReference>
<keyword evidence="3" id="KW-1185">Reference proteome</keyword>